<proteinExistence type="predicted"/>
<evidence type="ECO:0000313" key="2">
    <source>
        <dbReference type="Proteomes" id="UP000225608"/>
    </source>
</evidence>
<gene>
    <name evidence="1" type="ORF">CSV91_09545</name>
</gene>
<sequence>MLCHSLFGADSALESAPFFGITQSAFIVRCGSFVIAFLDSYEIRFKVRRRTRGADGGRHLRRNKRKYECPGLEARAFNNVGNWSPALLSTYAGCVVSCSNCIPNRPADPGYSENANTSGKPGQCGQAPLDEELCL</sequence>
<dbReference type="KEGG" id="caer:CSV91_09545"/>
<protein>
    <submittedName>
        <fullName evidence="1">Uncharacterized protein</fullName>
    </submittedName>
</protein>
<organism evidence="1 2">
    <name type="scientific">Collinsella aerofaciens</name>
    <dbReference type="NCBI Taxonomy" id="74426"/>
    <lineage>
        <taxon>Bacteria</taxon>
        <taxon>Bacillati</taxon>
        <taxon>Actinomycetota</taxon>
        <taxon>Coriobacteriia</taxon>
        <taxon>Coriobacteriales</taxon>
        <taxon>Coriobacteriaceae</taxon>
        <taxon>Collinsella</taxon>
    </lineage>
</organism>
<name>A0A2D1TZJ0_9ACTN</name>
<dbReference type="AlphaFoldDB" id="A0A2D1TZJ0"/>
<evidence type="ECO:0000313" key="1">
    <source>
        <dbReference type="EMBL" id="ATP54751.1"/>
    </source>
</evidence>
<dbReference type="EMBL" id="CP024160">
    <property type="protein sequence ID" value="ATP54751.1"/>
    <property type="molecule type" value="Genomic_DNA"/>
</dbReference>
<dbReference type="Proteomes" id="UP000225608">
    <property type="component" value="Chromosome"/>
</dbReference>
<reference evidence="1 2" key="1">
    <citation type="submission" date="2017-10" db="EMBL/GenBank/DDBJ databases">
        <title>Complete genome sequence of Collinsella aerofaciens isolated from the gut of a healthy adult Indian.</title>
        <authorList>
            <person name="Bag S."/>
            <person name="Ghosh T.S."/>
            <person name="Das B."/>
        </authorList>
    </citation>
    <scope>NUCLEOTIDE SEQUENCE [LARGE SCALE GENOMIC DNA]</scope>
    <source>
        <strain evidence="2">indica</strain>
    </source>
</reference>
<accession>A0A2D1TZJ0</accession>